<keyword evidence="1" id="KW-1133">Transmembrane helix</keyword>
<gene>
    <name evidence="2" type="ORF">CR201_G0034743</name>
</gene>
<sequence>MRSSCVLLTALVALAAYYVYIPLPGSVSDPWKLMLLDATFRGAQQVSNLIHYLGLSHHLLALNFIIVSFGKKSAWSSAQVKEAGPWQVQKSGIMMSCVQQWLRN</sequence>
<accession>A0A2J8TIV0</accession>
<evidence type="ECO:0000256" key="1">
    <source>
        <dbReference type="SAM" id="Phobius"/>
    </source>
</evidence>
<reference evidence="2" key="1">
    <citation type="submission" date="2017-12" db="EMBL/GenBank/DDBJ databases">
        <title>High-resolution comparative analysis of great ape genomes.</title>
        <authorList>
            <person name="Pollen A."/>
            <person name="Hastie A."/>
            <person name="Hormozdiari F."/>
            <person name="Dougherty M."/>
            <person name="Liu R."/>
            <person name="Chaisson M."/>
            <person name="Hoppe E."/>
            <person name="Hill C."/>
            <person name="Pang A."/>
            <person name="Hillier L."/>
            <person name="Baker C."/>
            <person name="Armstrong J."/>
            <person name="Shendure J."/>
            <person name="Paten B."/>
            <person name="Wilson R."/>
            <person name="Chao H."/>
            <person name="Schneider V."/>
            <person name="Ventura M."/>
            <person name="Kronenberg Z."/>
            <person name="Murali S."/>
            <person name="Gordon D."/>
            <person name="Cantsilieris S."/>
            <person name="Munson K."/>
            <person name="Nelson B."/>
            <person name="Raja A."/>
            <person name="Underwood J."/>
            <person name="Diekhans M."/>
            <person name="Fiddes I."/>
            <person name="Haussler D."/>
            <person name="Eichler E."/>
        </authorList>
    </citation>
    <scope>NUCLEOTIDE SEQUENCE [LARGE SCALE GENOMIC DNA]</scope>
    <source>
        <strain evidence="2">Susie</strain>
    </source>
</reference>
<keyword evidence="1" id="KW-0472">Membrane</keyword>
<comment type="caution">
    <text evidence="2">The sequence shown here is derived from an EMBL/GenBank/DDBJ whole genome shotgun (WGS) entry which is preliminary data.</text>
</comment>
<name>A0A2J8TIV0_PONAB</name>
<proteinExistence type="predicted"/>
<feature type="transmembrane region" description="Helical" evidence="1">
    <location>
        <begin position="49"/>
        <end position="69"/>
    </location>
</feature>
<keyword evidence="1" id="KW-0812">Transmembrane</keyword>
<dbReference type="AlphaFoldDB" id="A0A2J8TIV0"/>
<evidence type="ECO:0000313" key="2">
    <source>
        <dbReference type="EMBL" id="PNJ32894.1"/>
    </source>
</evidence>
<organism evidence="2">
    <name type="scientific">Pongo abelii</name>
    <name type="common">Sumatran orangutan</name>
    <name type="synonym">Pongo pygmaeus abelii</name>
    <dbReference type="NCBI Taxonomy" id="9601"/>
    <lineage>
        <taxon>Eukaryota</taxon>
        <taxon>Metazoa</taxon>
        <taxon>Chordata</taxon>
        <taxon>Craniata</taxon>
        <taxon>Vertebrata</taxon>
        <taxon>Euteleostomi</taxon>
        <taxon>Mammalia</taxon>
        <taxon>Eutheria</taxon>
        <taxon>Euarchontoglires</taxon>
        <taxon>Primates</taxon>
        <taxon>Haplorrhini</taxon>
        <taxon>Catarrhini</taxon>
        <taxon>Hominidae</taxon>
        <taxon>Pongo</taxon>
    </lineage>
</organism>
<protein>
    <submittedName>
        <fullName evidence="2">NCEH1 isoform 6</fullName>
    </submittedName>
</protein>
<dbReference type="EMBL" id="NDHI03003496">
    <property type="protein sequence ID" value="PNJ32894.1"/>
    <property type="molecule type" value="Genomic_DNA"/>
</dbReference>